<name>A0A1L3GSW0_9BACT</name>
<dbReference type="Gene3D" id="3.40.50.300">
    <property type="entry name" value="P-loop containing nucleotide triphosphate hydrolases"/>
    <property type="match status" value="1"/>
</dbReference>
<organism evidence="5 6">
    <name type="scientific">Syntrophotalea acetylenivorans</name>
    <dbReference type="NCBI Taxonomy" id="1842532"/>
    <lineage>
        <taxon>Bacteria</taxon>
        <taxon>Pseudomonadati</taxon>
        <taxon>Thermodesulfobacteriota</taxon>
        <taxon>Desulfuromonadia</taxon>
        <taxon>Desulfuromonadales</taxon>
        <taxon>Syntrophotaleaceae</taxon>
        <taxon>Syntrophotalea</taxon>
    </lineage>
</organism>
<evidence type="ECO:0000256" key="1">
    <source>
        <dbReference type="ARBA" id="ARBA00022448"/>
    </source>
</evidence>
<evidence type="ECO:0000313" key="6">
    <source>
        <dbReference type="Proteomes" id="UP000182517"/>
    </source>
</evidence>
<evidence type="ECO:0000256" key="2">
    <source>
        <dbReference type="ARBA" id="ARBA00022741"/>
    </source>
</evidence>
<dbReference type="InterPro" id="IPR027417">
    <property type="entry name" value="P-loop_NTPase"/>
</dbReference>
<proteinExistence type="predicted"/>
<dbReference type="Pfam" id="PF00005">
    <property type="entry name" value="ABC_tran"/>
    <property type="match status" value="1"/>
</dbReference>
<dbReference type="PROSITE" id="PS00211">
    <property type="entry name" value="ABC_TRANSPORTER_1"/>
    <property type="match status" value="1"/>
</dbReference>
<reference evidence="5 6" key="1">
    <citation type="journal article" date="2017" name="Genome Announc.">
        <title>Complete Genome Sequences of Two Acetylene-Fermenting Pelobacter acetylenicus Strains.</title>
        <authorList>
            <person name="Sutton J.M."/>
            <person name="Baesman S.M."/>
            <person name="Fierst J.L."/>
            <person name="Poret-Peterson A.T."/>
            <person name="Oremland R.S."/>
            <person name="Dunlap D.S."/>
            <person name="Akob D.M."/>
        </authorList>
    </citation>
    <scope>NUCLEOTIDE SEQUENCE [LARGE SCALE GENOMIC DNA]</scope>
    <source>
        <strain evidence="5 6">SFB93</strain>
    </source>
</reference>
<dbReference type="SMART" id="SM00382">
    <property type="entry name" value="AAA"/>
    <property type="match status" value="1"/>
</dbReference>
<protein>
    <recommendedName>
        <fullName evidence="4">ABC transporter domain-containing protein</fullName>
    </recommendedName>
</protein>
<dbReference type="PROSITE" id="PS50893">
    <property type="entry name" value="ABC_TRANSPORTER_2"/>
    <property type="match status" value="1"/>
</dbReference>
<accession>A0A1L3GSW0</accession>
<keyword evidence="2" id="KW-0547">Nucleotide-binding</keyword>
<evidence type="ECO:0000313" key="5">
    <source>
        <dbReference type="EMBL" id="APG28950.1"/>
    </source>
</evidence>
<dbReference type="SUPFAM" id="SSF52540">
    <property type="entry name" value="P-loop containing nucleoside triphosphate hydrolases"/>
    <property type="match status" value="1"/>
</dbReference>
<sequence length="230" mass="25355">MTVLRDVDLTLVAGQITVIIGPSGGGKSTLVRLLNRLEEPSSGEILLNGRNIRLHDPLQLRRKVALVAQKPFVFNGSVLDNLQRPFIFQGDKPPAAEDSRLLELLALCQLSAEWLQRDARSLSVGQQQRLCLARSLAMGPEVLLLDEPTSALDRPTVNSLASSLRKACRKWQLAVLLVTHDLHLAKTIADHLAYLEDGCISEQGLPDELFARPRSNALQCFLSEPSKKQV</sequence>
<keyword evidence="6" id="KW-1185">Reference proteome</keyword>
<dbReference type="STRING" id="1842532.A7E78_00650"/>
<dbReference type="GO" id="GO:0005524">
    <property type="term" value="F:ATP binding"/>
    <property type="evidence" value="ECO:0007669"/>
    <property type="project" value="UniProtKB-KW"/>
</dbReference>
<dbReference type="PANTHER" id="PTHR43423">
    <property type="entry name" value="ABC TRANSPORTER I FAMILY MEMBER 17"/>
    <property type="match status" value="1"/>
</dbReference>
<dbReference type="Proteomes" id="UP000182517">
    <property type="component" value="Chromosome"/>
</dbReference>
<keyword evidence="3" id="KW-0067">ATP-binding</keyword>
<dbReference type="InterPro" id="IPR003593">
    <property type="entry name" value="AAA+_ATPase"/>
</dbReference>
<evidence type="ECO:0000259" key="4">
    <source>
        <dbReference type="PROSITE" id="PS50893"/>
    </source>
</evidence>
<dbReference type="InterPro" id="IPR003439">
    <property type="entry name" value="ABC_transporter-like_ATP-bd"/>
</dbReference>
<dbReference type="GO" id="GO:0016887">
    <property type="term" value="F:ATP hydrolysis activity"/>
    <property type="evidence" value="ECO:0007669"/>
    <property type="project" value="InterPro"/>
</dbReference>
<keyword evidence="1" id="KW-0813">Transport</keyword>
<gene>
    <name evidence="5" type="ORF">A7E78_00650</name>
</gene>
<dbReference type="AlphaFoldDB" id="A0A1L3GSW0"/>
<dbReference type="InterPro" id="IPR017871">
    <property type="entry name" value="ABC_transporter-like_CS"/>
</dbReference>
<dbReference type="PANTHER" id="PTHR43423:SF1">
    <property type="entry name" value="ABC TRANSPORTER I FAMILY MEMBER 17"/>
    <property type="match status" value="1"/>
</dbReference>
<dbReference type="EMBL" id="CP015519">
    <property type="protein sequence ID" value="APG28950.1"/>
    <property type="molecule type" value="Genomic_DNA"/>
</dbReference>
<evidence type="ECO:0000256" key="3">
    <source>
        <dbReference type="ARBA" id="ARBA00022840"/>
    </source>
</evidence>
<feature type="domain" description="ABC transporter" evidence="4">
    <location>
        <begin position="1"/>
        <end position="222"/>
    </location>
</feature>
<dbReference type="KEGG" id="pef:A7E78_00650"/>